<dbReference type="GeneID" id="8779654"/>
<dbReference type="STRING" id="589924.Ferp_2118"/>
<proteinExistence type="predicted"/>
<evidence type="ECO:0000259" key="3">
    <source>
        <dbReference type="Pfam" id="PF21763"/>
    </source>
</evidence>
<evidence type="ECO:0000259" key="1">
    <source>
        <dbReference type="Pfam" id="PF01368"/>
    </source>
</evidence>
<dbReference type="InterPro" id="IPR048515">
    <property type="entry name" value="DHH_CID"/>
</dbReference>
<dbReference type="InterPro" id="IPR003156">
    <property type="entry name" value="DHHA1_dom"/>
</dbReference>
<dbReference type="Pfam" id="PF01368">
    <property type="entry name" value="DHH"/>
    <property type="match status" value="1"/>
</dbReference>
<gene>
    <name evidence="4" type="ordered locus">Ferp_2118</name>
</gene>
<dbReference type="HOGENOM" id="CLU_042622_0_0_2"/>
<evidence type="ECO:0000259" key="2">
    <source>
        <dbReference type="Pfam" id="PF02272"/>
    </source>
</evidence>
<dbReference type="eggNOG" id="arCOG00427">
    <property type="taxonomic scope" value="Archaea"/>
</dbReference>
<dbReference type="InterPro" id="IPR051673">
    <property type="entry name" value="SSDNA_exonuclease_RecJ"/>
</dbReference>
<dbReference type="EMBL" id="CP001899">
    <property type="protein sequence ID" value="ADC66249.1"/>
    <property type="molecule type" value="Genomic_DNA"/>
</dbReference>
<feature type="domain" description="DHH-CID" evidence="3">
    <location>
        <begin position="184"/>
        <end position="266"/>
    </location>
</feature>
<evidence type="ECO:0000313" key="5">
    <source>
        <dbReference type="Proteomes" id="UP000002613"/>
    </source>
</evidence>
<dbReference type="SUPFAM" id="SSF64182">
    <property type="entry name" value="DHH phosphoesterases"/>
    <property type="match status" value="1"/>
</dbReference>
<reference evidence="4 5" key="2">
    <citation type="journal article" date="2011" name="Stand. Genomic Sci.">
        <title>Complete genome sequence of Ferroglobus placidus AEDII12DO.</title>
        <authorList>
            <person name="Anderson I."/>
            <person name="Risso C."/>
            <person name="Holmes D."/>
            <person name="Lucas S."/>
            <person name="Copeland A."/>
            <person name="Lapidus A."/>
            <person name="Cheng J.F."/>
            <person name="Bruce D."/>
            <person name="Goodwin L."/>
            <person name="Pitluck S."/>
            <person name="Saunders E."/>
            <person name="Brettin T."/>
            <person name="Detter J.C."/>
            <person name="Han C."/>
            <person name="Tapia R."/>
            <person name="Larimer F."/>
            <person name="Land M."/>
            <person name="Hauser L."/>
            <person name="Woyke T."/>
            <person name="Lovley D."/>
            <person name="Kyrpides N."/>
            <person name="Ivanova N."/>
        </authorList>
    </citation>
    <scope>NUCLEOTIDE SEQUENCE [LARGE SCALE GENOMIC DNA]</scope>
    <source>
        <strain evidence="5">DSM 10642 / AEDII12DO</strain>
    </source>
</reference>
<protein>
    <submittedName>
        <fullName evidence="4">Phosphoesterase DHHA1</fullName>
    </submittedName>
</protein>
<keyword evidence="5" id="KW-1185">Reference proteome</keyword>
<dbReference type="Gene3D" id="3.10.310.30">
    <property type="match status" value="1"/>
</dbReference>
<dbReference type="AlphaFoldDB" id="D3S0K8"/>
<dbReference type="KEGG" id="fpl:Ferp_2118"/>
<dbReference type="Pfam" id="PF21763">
    <property type="entry name" value="DHH_CID"/>
    <property type="match status" value="1"/>
</dbReference>
<dbReference type="PaxDb" id="589924-Ferp_2118"/>
<dbReference type="InterPro" id="IPR038763">
    <property type="entry name" value="DHH_sf"/>
</dbReference>
<dbReference type="OrthoDB" id="36101at2157"/>
<feature type="domain" description="DHHA1" evidence="2">
    <location>
        <begin position="353"/>
        <end position="447"/>
    </location>
</feature>
<feature type="domain" description="DDH" evidence="1">
    <location>
        <begin position="20"/>
        <end position="128"/>
    </location>
</feature>
<dbReference type="RefSeq" id="WP_012966588.1">
    <property type="nucleotide sequence ID" value="NC_013849.1"/>
</dbReference>
<dbReference type="GO" id="GO:0003676">
    <property type="term" value="F:nucleic acid binding"/>
    <property type="evidence" value="ECO:0007669"/>
    <property type="project" value="InterPro"/>
</dbReference>
<name>D3S0K8_FERPA</name>
<reference evidence="5" key="1">
    <citation type="submission" date="2010-02" db="EMBL/GenBank/DDBJ databases">
        <title>Complete sequence of Ferroglobus placidus DSM 10642.</title>
        <authorList>
            <consortium name="US DOE Joint Genome Institute"/>
            <person name="Lucas S."/>
            <person name="Copeland A."/>
            <person name="Lapidus A."/>
            <person name="Cheng J.-F."/>
            <person name="Bruce D."/>
            <person name="Goodwin L."/>
            <person name="Pitluck S."/>
            <person name="Saunders E."/>
            <person name="Brettin T."/>
            <person name="Detter J.C."/>
            <person name="Han C."/>
            <person name="Tapia R."/>
            <person name="Larimer F."/>
            <person name="Land M."/>
            <person name="Hauser L."/>
            <person name="Kyrpides N."/>
            <person name="Ivanova N."/>
            <person name="Holmes D."/>
            <person name="Lovley D."/>
            <person name="Kyrpides N."/>
            <person name="Anderson I.J."/>
            <person name="Woyke T."/>
        </authorList>
    </citation>
    <scope>NUCLEOTIDE SEQUENCE [LARGE SCALE GENOMIC DNA]</scope>
    <source>
        <strain evidence="5">DSM 10642 / AEDII12DO</strain>
    </source>
</reference>
<dbReference type="Proteomes" id="UP000002613">
    <property type="component" value="Chromosome"/>
</dbReference>
<organism evidence="4 5">
    <name type="scientific">Ferroglobus placidus (strain DSM 10642 / AEDII12DO)</name>
    <dbReference type="NCBI Taxonomy" id="589924"/>
    <lineage>
        <taxon>Archaea</taxon>
        <taxon>Methanobacteriati</taxon>
        <taxon>Methanobacteriota</taxon>
        <taxon>Archaeoglobi</taxon>
        <taxon>Archaeoglobales</taxon>
        <taxon>Archaeoglobaceae</taxon>
        <taxon>Ferroglobus</taxon>
    </lineage>
</organism>
<evidence type="ECO:0000313" key="4">
    <source>
        <dbReference type="EMBL" id="ADC66249.1"/>
    </source>
</evidence>
<dbReference type="PANTHER" id="PTHR30255">
    <property type="entry name" value="SINGLE-STRANDED-DNA-SPECIFIC EXONUCLEASE RECJ"/>
    <property type="match status" value="1"/>
</dbReference>
<accession>D3S0K8</accession>
<dbReference type="InterPro" id="IPR001667">
    <property type="entry name" value="DDH_dom"/>
</dbReference>
<dbReference type="PANTHER" id="PTHR30255:SF3">
    <property type="entry name" value="SINGLE-STRANDED-DNA-SPECIFIC EXONUCLEASE RECJ"/>
    <property type="match status" value="1"/>
</dbReference>
<dbReference type="Pfam" id="PF02272">
    <property type="entry name" value="DHHA1"/>
    <property type="match status" value="1"/>
</dbReference>
<sequence length="453" mass="50721">MDLIKKAYEISERIKKEDEFLIVTHIDADGITSGAIAFETLSRIGKDAKIIFLKQLDEKAAEKIADENRFVWLTDLGSGNISLLLRRKLEFVISDHHVPEMTYKWQLNPHDFGYDGSYDLSGSTTTYLVSRCLGLNYDLSPLAIVGAVGDLQDSREAKLVGLNRFVLEEAIKYGYLNAIKDLRFFGKQTRPVYKMLEYTFDPYLPGISGNEKGAIEFLSSLGVEVKREDWVRWIDLSREEKRKVVSGIVRVCMEAGYSYELIKKIVGETYVLLEEEEGTELRDAMEYSTLLNATARYGFEEVGLRVCLGDRDKHFRKARALLQEHRRNLSAGIKLVEEMGIEELEFVQYFHAKSAIPETIVGIVAGMSYSIASKNKPIVAFAYSEEGVKVSARATKELVERGVHLASAVREAAEAVGGSGGGHSIAAGATIPRGKEEEFIQLLNKIVGLQLKR</sequence>
<dbReference type="Gene3D" id="3.90.1640.30">
    <property type="match status" value="1"/>
</dbReference>